<evidence type="ECO:0000259" key="2">
    <source>
        <dbReference type="Pfam" id="PF06445"/>
    </source>
</evidence>
<dbReference type="InterPro" id="IPR036388">
    <property type="entry name" value="WH-like_DNA-bd_sf"/>
</dbReference>
<dbReference type="InterPro" id="IPR005149">
    <property type="entry name" value="Tscrpt_reg_PadR_N"/>
</dbReference>
<dbReference type="RefSeq" id="WP_093574109.1">
    <property type="nucleotide sequence ID" value="NZ_FOWC01000004.1"/>
</dbReference>
<evidence type="ECO:0000259" key="1">
    <source>
        <dbReference type="Pfam" id="PF03551"/>
    </source>
</evidence>
<dbReference type="PANTHER" id="PTHR43252:SF7">
    <property type="entry name" value="TRANSCRIPTIONAL REGULATOR YQJI"/>
    <property type="match status" value="1"/>
</dbReference>
<dbReference type="Pfam" id="PF06445">
    <property type="entry name" value="GyrI-like"/>
    <property type="match status" value="1"/>
</dbReference>
<dbReference type="PANTHER" id="PTHR43252">
    <property type="entry name" value="TRANSCRIPTIONAL REGULATOR YQJI"/>
    <property type="match status" value="1"/>
</dbReference>
<protein>
    <recommendedName>
        <fullName evidence="5">DNA-binding transcriptional regulator, PadR family</fullName>
    </recommendedName>
</protein>
<sequence>MPVLTDAELTVLGLLVEQPRHGYELERVIEERGIRAWTALGFSSIYYVLDKLAKRGLIEAADGPRSGKSRATFQATPSGGQLCADATREALAARTPIHARVLIAMANSPGLPDAEVHSGLTARLAAVREQLAEVRATRARQEPLPDAAAAIFDYSEAMLTADLTWTESVLTEETAMEKYDVKKAHRALYAPPSKDFTVVDVPALQYLAVDGHGDPNTAPEYTNAVEALYGIAYSVKFASKKALGRDFVVGPLEGLWRADDPTVFLTREKAKWGWTMMINQPDWVTEEMVREAAESVAKKKDNPALARVRLRTLTEDTSVQILHLGSYDDETPTLHRLHQEYLPEHGLTFNGDHHEIYLSDPRRTAPDKLKTVLRQPVKPLRTRSALAES</sequence>
<dbReference type="Gene3D" id="1.10.10.10">
    <property type="entry name" value="Winged helix-like DNA-binding domain superfamily/Winged helix DNA-binding domain"/>
    <property type="match status" value="1"/>
</dbReference>
<evidence type="ECO:0000313" key="3">
    <source>
        <dbReference type="EMBL" id="SFP21569.1"/>
    </source>
</evidence>
<dbReference type="InterPro" id="IPR036390">
    <property type="entry name" value="WH_DNA-bd_sf"/>
</dbReference>
<dbReference type="Pfam" id="PF03551">
    <property type="entry name" value="PadR"/>
    <property type="match status" value="1"/>
</dbReference>
<gene>
    <name evidence="3" type="ORF">SAMN05421854_104411</name>
</gene>
<feature type="domain" description="Transcription regulator PadR N-terminal" evidence="1">
    <location>
        <begin position="11"/>
        <end position="81"/>
    </location>
</feature>
<dbReference type="STRING" id="112413.SAMN05421854_104411"/>
<dbReference type="Proteomes" id="UP000199137">
    <property type="component" value="Unassembled WGS sequence"/>
</dbReference>
<dbReference type="Gene3D" id="3.20.80.10">
    <property type="entry name" value="Regulatory factor, effector binding domain"/>
    <property type="match status" value="1"/>
</dbReference>
<dbReference type="SUPFAM" id="SSF55136">
    <property type="entry name" value="Probable bacterial effector-binding domain"/>
    <property type="match status" value="1"/>
</dbReference>
<dbReference type="SUPFAM" id="SSF46785">
    <property type="entry name" value="Winged helix' DNA-binding domain"/>
    <property type="match status" value="1"/>
</dbReference>
<dbReference type="EMBL" id="FOWC01000004">
    <property type="protein sequence ID" value="SFP21569.1"/>
    <property type="molecule type" value="Genomic_DNA"/>
</dbReference>
<dbReference type="OrthoDB" id="4772335at2"/>
<evidence type="ECO:0008006" key="5">
    <source>
        <dbReference type="Google" id="ProtNLM"/>
    </source>
</evidence>
<name>A0A1I5NIH5_9PSEU</name>
<reference evidence="3 4" key="1">
    <citation type="submission" date="2016-10" db="EMBL/GenBank/DDBJ databases">
        <authorList>
            <person name="de Groot N.N."/>
        </authorList>
    </citation>
    <scope>NUCLEOTIDE SEQUENCE [LARGE SCALE GENOMIC DNA]</scope>
    <source>
        <strain evidence="3 4">DSM 44637</strain>
    </source>
</reference>
<dbReference type="AlphaFoldDB" id="A0A1I5NIH5"/>
<feature type="domain" description="GyrI-like small molecule binding" evidence="2">
    <location>
        <begin position="195"/>
        <end position="377"/>
    </location>
</feature>
<accession>A0A1I5NIH5</accession>
<organism evidence="3 4">
    <name type="scientific">Amycolatopsis rubida</name>
    <dbReference type="NCBI Taxonomy" id="112413"/>
    <lineage>
        <taxon>Bacteria</taxon>
        <taxon>Bacillati</taxon>
        <taxon>Actinomycetota</taxon>
        <taxon>Actinomycetes</taxon>
        <taxon>Pseudonocardiales</taxon>
        <taxon>Pseudonocardiaceae</taxon>
        <taxon>Amycolatopsis</taxon>
    </lineage>
</organism>
<dbReference type="InterPro" id="IPR011256">
    <property type="entry name" value="Reg_factor_effector_dom_sf"/>
</dbReference>
<evidence type="ECO:0000313" key="4">
    <source>
        <dbReference type="Proteomes" id="UP000199137"/>
    </source>
</evidence>
<proteinExistence type="predicted"/>
<dbReference type="InterPro" id="IPR029442">
    <property type="entry name" value="GyrI-like"/>
</dbReference>